<evidence type="ECO:0008006" key="5">
    <source>
        <dbReference type="Google" id="ProtNLM"/>
    </source>
</evidence>
<feature type="signal peptide" evidence="2">
    <location>
        <begin position="1"/>
        <end position="33"/>
    </location>
</feature>
<evidence type="ECO:0000256" key="1">
    <source>
        <dbReference type="ARBA" id="ARBA00006987"/>
    </source>
</evidence>
<dbReference type="Pfam" id="PF03401">
    <property type="entry name" value="TctC"/>
    <property type="match status" value="1"/>
</dbReference>
<feature type="chain" id="PRO_5045162077" description="Tripartite tricarboxylate transporter family receptor" evidence="2">
    <location>
        <begin position="34"/>
        <end position="332"/>
    </location>
</feature>
<keyword evidence="4" id="KW-1185">Reference proteome</keyword>
<protein>
    <recommendedName>
        <fullName evidence="5">Tripartite tricarboxylate transporter family receptor</fullName>
    </recommendedName>
</protein>
<dbReference type="InterPro" id="IPR006311">
    <property type="entry name" value="TAT_signal"/>
</dbReference>
<dbReference type="SUPFAM" id="SSF53850">
    <property type="entry name" value="Periplasmic binding protein-like II"/>
    <property type="match status" value="1"/>
</dbReference>
<dbReference type="PANTHER" id="PTHR42928">
    <property type="entry name" value="TRICARBOXYLATE-BINDING PROTEIN"/>
    <property type="match status" value="1"/>
</dbReference>
<keyword evidence="2" id="KW-0732">Signal</keyword>
<dbReference type="EMBL" id="BPQQ01000071">
    <property type="protein sequence ID" value="GJE03277.1"/>
    <property type="molecule type" value="Genomic_DNA"/>
</dbReference>
<dbReference type="InterPro" id="IPR005064">
    <property type="entry name" value="BUG"/>
</dbReference>
<dbReference type="RefSeq" id="WP_238240672.1">
    <property type="nucleotide sequence ID" value="NZ_BPQQ01000071.1"/>
</dbReference>
<comment type="similarity">
    <text evidence="1">Belongs to the UPF0065 (bug) family.</text>
</comment>
<gene>
    <name evidence="3" type="ORF">GMJLKIPL_5230</name>
</gene>
<name>A0ABQ4SJF9_9HYPH</name>
<dbReference type="CDD" id="cd07012">
    <property type="entry name" value="PBP2_Bug_TTT"/>
    <property type="match status" value="1"/>
</dbReference>
<sequence>MVLRRSVLGLLRAATCLAVLAIAGSPGSSPAQAAGWPERPITLLVPWAAGGGTDATARIIGSLLEKELGQPVNVVNRVGGNGVVGHTAIARAAPDGYTLGLATVEIAMLHWQGLTPLTHKDFTPIALMNLDPAGVQVRQDAPYATLKDLLADIKSNPGKHKASGTGQGGIWHLAIAGMLDSLGADPASVPWVPSNGAAPGLQDLVAGGVTIVPCSIPEARSLIEAGRVKSLAIMDEAPNPIFPTVPTLKAETGSPWAIGAWRGVVAPKGLPDEIAAKLTAALEKIYNGKDYKEFMGGRGFGIRYAAGGDFRTFWEKSDADLGAVMKKVGIAK</sequence>
<evidence type="ECO:0000313" key="3">
    <source>
        <dbReference type="EMBL" id="GJE03277.1"/>
    </source>
</evidence>
<reference evidence="3" key="2">
    <citation type="submission" date="2021-08" db="EMBL/GenBank/DDBJ databases">
        <authorList>
            <person name="Tani A."/>
            <person name="Ola A."/>
            <person name="Ogura Y."/>
            <person name="Katsura K."/>
            <person name="Hayashi T."/>
        </authorList>
    </citation>
    <scope>NUCLEOTIDE SEQUENCE</scope>
    <source>
        <strain evidence="3">DSM 17168</strain>
    </source>
</reference>
<dbReference type="PIRSF" id="PIRSF017082">
    <property type="entry name" value="YflP"/>
    <property type="match status" value="1"/>
</dbReference>
<dbReference type="PROSITE" id="PS51318">
    <property type="entry name" value="TAT"/>
    <property type="match status" value="1"/>
</dbReference>
<evidence type="ECO:0000256" key="2">
    <source>
        <dbReference type="SAM" id="SignalP"/>
    </source>
</evidence>
<dbReference type="InterPro" id="IPR042100">
    <property type="entry name" value="Bug_dom1"/>
</dbReference>
<dbReference type="Gene3D" id="3.40.190.150">
    <property type="entry name" value="Bordetella uptake gene, domain 1"/>
    <property type="match status" value="1"/>
</dbReference>
<dbReference type="Gene3D" id="3.40.190.10">
    <property type="entry name" value="Periplasmic binding protein-like II"/>
    <property type="match status" value="1"/>
</dbReference>
<reference evidence="3" key="1">
    <citation type="journal article" date="2021" name="Front. Microbiol.">
        <title>Comprehensive Comparative Genomics and Phenotyping of Methylobacterium Species.</title>
        <authorList>
            <person name="Alessa O."/>
            <person name="Ogura Y."/>
            <person name="Fujitani Y."/>
            <person name="Takami H."/>
            <person name="Hayashi T."/>
            <person name="Sahin N."/>
            <person name="Tani A."/>
        </authorList>
    </citation>
    <scope>NUCLEOTIDE SEQUENCE</scope>
    <source>
        <strain evidence="3">DSM 17168</strain>
    </source>
</reference>
<comment type="caution">
    <text evidence="3">The sequence shown here is derived from an EMBL/GenBank/DDBJ whole genome shotgun (WGS) entry which is preliminary data.</text>
</comment>
<proteinExistence type="inferred from homology"/>
<accession>A0ABQ4SJF9</accession>
<evidence type="ECO:0000313" key="4">
    <source>
        <dbReference type="Proteomes" id="UP001055153"/>
    </source>
</evidence>
<organism evidence="3 4">
    <name type="scientific">Methylobacterium isbiliense</name>
    <dbReference type="NCBI Taxonomy" id="315478"/>
    <lineage>
        <taxon>Bacteria</taxon>
        <taxon>Pseudomonadati</taxon>
        <taxon>Pseudomonadota</taxon>
        <taxon>Alphaproteobacteria</taxon>
        <taxon>Hyphomicrobiales</taxon>
        <taxon>Methylobacteriaceae</taxon>
        <taxon>Methylobacterium</taxon>
    </lineage>
</organism>
<dbReference type="PANTHER" id="PTHR42928:SF5">
    <property type="entry name" value="BLR1237 PROTEIN"/>
    <property type="match status" value="1"/>
</dbReference>
<dbReference type="Proteomes" id="UP001055153">
    <property type="component" value="Unassembled WGS sequence"/>
</dbReference>